<organism evidence="4 5">
    <name type="scientific">Anaerococcus octavius</name>
    <dbReference type="NCBI Taxonomy" id="54007"/>
    <lineage>
        <taxon>Bacteria</taxon>
        <taxon>Bacillati</taxon>
        <taxon>Bacillota</taxon>
        <taxon>Tissierellia</taxon>
        <taxon>Tissierellales</taxon>
        <taxon>Peptoniphilaceae</taxon>
        <taxon>Anaerococcus</taxon>
    </lineage>
</organism>
<keyword evidence="1" id="KW-0479">Metal-binding</keyword>
<feature type="binding site" evidence="1">
    <location>
        <position position="82"/>
    </location>
    <ligand>
        <name>Ni(2+)</name>
        <dbReference type="ChEBI" id="CHEBI:49786"/>
    </ligand>
</feature>
<feature type="binding site" evidence="1">
    <location>
        <position position="141"/>
    </location>
    <ligand>
        <name>Ni(2+)</name>
        <dbReference type="ChEBI" id="CHEBI:49786"/>
    </ligand>
</feature>
<dbReference type="EMBL" id="PKGS01000001">
    <property type="protein sequence ID" value="PKZ17231.1"/>
    <property type="molecule type" value="Genomic_DNA"/>
</dbReference>
<dbReference type="GO" id="GO:0046872">
    <property type="term" value="F:metal ion binding"/>
    <property type="evidence" value="ECO:0007669"/>
    <property type="project" value="UniProtKB-KW"/>
</dbReference>
<evidence type="ECO:0000313" key="5">
    <source>
        <dbReference type="Proteomes" id="UP000234335"/>
    </source>
</evidence>
<dbReference type="InterPro" id="IPR036388">
    <property type="entry name" value="WH-like_DNA-bd_sf"/>
</dbReference>
<comment type="caution">
    <text evidence="4">The sequence shown here is derived from an EMBL/GenBank/DDBJ whole genome shotgun (WGS) entry which is preliminary data.</text>
</comment>
<dbReference type="PANTHER" id="PTHR40068">
    <property type="entry name" value="TRANSCRIPTION REPRESSOR NIAR-RELATED"/>
    <property type="match status" value="1"/>
</dbReference>
<dbReference type="AlphaFoldDB" id="A0A2I1MAS7"/>
<evidence type="ECO:0000256" key="1">
    <source>
        <dbReference type="PIRSR" id="PIRSR037847-1"/>
    </source>
</evidence>
<proteinExistence type="predicted"/>
<dbReference type="InterPro" id="IPR004173">
    <property type="entry name" value="3H_domain"/>
</dbReference>
<keyword evidence="5" id="KW-1185">Reference proteome</keyword>
<dbReference type="InterPro" id="IPR026043">
    <property type="entry name" value="NadR"/>
</dbReference>
<dbReference type="Gene3D" id="1.10.10.10">
    <property type="entry name" value="Winged helix-like DNA-binding domain superfamily/Winged helix DNA-binding domain"/>
    <property type="match status" value="1"/>
</dbReference>
<dbReference type="Pfam" id="PF02829">
    <property type="entry name" value="3H"/>
    <property type="match status" value="1"/>
</dbReference>
<dbReference type="RefSeq" id="WP_101539400.1">
    <property type="nucleotide sequence ID" value="NZ_CALTZC010000003.1"/>
</dbReference>
<dbReference type="InterPro" id="IPR013196">
    <property type="entry name" value="HTH_11"/>
</dbReference>
<feature type="binding site" evidence="1">
    <location>
        <position position="74"/>
    </location>
    <ligand>
        <name>Ni(2+)</name>
        <dbReference type="ChEBI" id="CHEBI:49786"/>
    </ligand>
</feature>
<evidence type="ECO:0000259" key="2">
    <source>
        <dbReference type="Pfam" id="PF02829"/>
    </source>
</evidence>
<dbReference type="Gene3D" id="3.30.1340.20">
    <property type="entry name" value="3H domain"/>
    <property type="match status" value="1"/>
</dbReference>
<accession>A0A2I1MAS7</accession>
<dbReference type="SUPFAM" id="SSF75500">
    <property type="entry name" value="Putative transcriptional regulator TM1602, C-terminal domain"/>
    <property type="match status" value="1"/>
</dbReference>
<reference evidence="4 5" key="1">
    <citation type="submission" date="2017-12" db="EMBL/GenBank/DDBJ databases">
        <title>Phylogenetic diversity of female urinary microbiome.</title>
        <authorList>
            <person name="Thomas-White K."/>
            <person name="Wolfe A.J."/>
        </authorList>
    </citation>
    <scope>NUCLEOTIDE SEQUENCE [LARGE SCALE GENOMIC DNA]</scope>
    <source>
        <strain evidence="4 5">UMB0119</strain>
    </source>
</reference>
<feature type="binding site" evidence="1">
    <location>
        <position position="139"/>
    </location>
    <ligand>
        <name>Ni(2+)</name>
        <dbReference type="ChEBI" id="CHEBI:49786"/>
    </ligand>
</feature>
<feature type="domain" description="3H" evidence="2">
    <location>
        <begin position="72"/>
        <end position="164"/>
    </location>
</feature>
<dbReference type="SUPFAM" id="SSF46785">
    <property type="entry name" value="Winged helix' DNA-binding domain"/>
    <property type="match status" value="1"/>
</dbReference>
<dbReference type="PIRSF" id="PIRSF037847">
    <property type="entry name" value="NiaR"/>
    <property type="match status" value="1"/>
</dbReference>
<gene>
    <name evidence="4" type="ORF">CYJ34_00555</name>
</gene>
<dbReference type="Pfam" id="PF08279">
    <property type="entry name" value="HTH_11"/>
    <property type="match status" value="1"/>
</dbReference>
<dbReference type="InterPro" id="IPR036390">
    <property type="entry name" value="WH_DNA-bd_sf"/>
</dbReference>
<keyword evidence="1" id="KW-0533">Nickel</keyword>
<name>A0A2I1MAS7_9FIRM</name>
<sequence length="165" mass="18452">MKLSKRQNEIIKFLQESNDPISGEVLGEKFGVSRQIIVKDIGVLKAFGLDIVSTNKGYKIDTSHGLTKIIESSHDDSAIKDELNTIVDNGGVVIDIFINHPVYGVIRKDLNIKSRNGVNNFVKNMDISIPLKNLTDNVHYHTISTKNEESFENIKKALAKKGYLK</sequence>
<feature type="domain" description="Helix-turn-helix type 11" evidence="3">
    <location>
        <begin position="6"/>
        <end position="59"/>
    </location>
</feature>
<evidence type="ECO:0000313" key="4">
    <source>
        <dbReference type="EMBL" id="PKZ17231.1"/>
    </source>
</evidence>
<evidence type="ECO:0000259" key="3">
    <source>
        <dbReference type="Pfam" id="PF08279"/>
    </source>
</evidence>
<dbReference type="PANTHER" id="PTHR40068:SF1">
    <property type="entry name" value="TRANSCRIPTION REPRESSOR NIAR-RELATED"/>
    <property type="match status" value="1"/>
</dbReference>
<protein>
    <submittedName>
        <fullName evidence="4">Transcriptional regulator</fullName>
    </submittedName>
</protein>
<dbReference type="Proteomes" id="UP000234335">
    <property type="component" value="Unassembled WGS sequence"/>
</dbReference>
<dbReference type="InterPro" id="IPR035922">
    <property type="entry name" value="3H_dom_sf"/>
</dbReference>